<name>A0A5D8QE50_9THEO</name>
<dbReference type="RefSeq" id="WP_149544966.1">
    <property type="nucleotide sequence ID" value="NZ_VTPS01000006.1"/>
</dbReference>
<keyword evidence="3" id="KW-1185">Reference proteome</keyword>
<evidence type="ECO:0000256" key="1">
    <source>
        <dbReference type="SAM" id="Phobius"/>
    </source>
</evidence>
<organism evidence="2 3">
    <name type="scientific">Calorimonas adulescens</name>
    <dbReference type="NCBI Taxonomy" id="2606906"/>
    <lineage>
        <taxon>Bacteria</taxon>
        <taxon>Bacillati</taxon>
        <taxon>Bacillota</taxon>
        <taxon>Clostridia</taxon>
        <taxon>Thermoanaerobacterales</taxon>
        <taxon>Thermoanaerobacteraceae</taxon>
        <taxon>Calorimonas</taxon>
    </lineage>
</organism>
<sequence>MIVLYIYIVMLAMFILDAVLFMYILSQMFLPQDKKQLPLEYYETGKLTFGISDVRSPEYNSLSEAVNLPMQEYSWAKWDMPGYHERLKKSYFILKDAFNEIN</sequence>
<evidence type="ECO:0000313" key="2">
    <source>
        <dbReference type="EMBL" id="TZE82454.1"/>
    </source>
</evidence>
<evidence type="ECO:0000313" key="3">
    <source>
        <dbReference type="Proteomes" id="UP000322976"/>
    </source>
</evidence>
<feature type="transmembrane region" description="Helical" evidence="1">
    <location>
        <begin position="6"/>
        <end position="25"/>
    </location>
</feature>
<keyword evidence="1" id="KW-0472">Membrane</keyword>
<accession>A0A5D8QE50</accession>
<proteinExistence type="predicted"/>
<reference evidence="2 3" key="1">
    <citation type="submission" date="2019-08" db="EMBL/GenBank/DDBJ databases">
        <title>Calorimonas adulescens gen. nov., sp. nov., an anaerobic thermophilic bacterium from Sakhalin hot spring.</title>
        <authorList>
            <person name="Khomyakova M.A."/>
            <person name="Merkel A.Y."/>
            <person name="Novikov A."/>
            <person name="Bonch-Osmolovskaya E.A."/>
            <person name="Slobodkin A.I."/>
        </authorList>
    </citation>
    <scope>NUCLEOTIDE SEQUENCE [LARGE SCALE GENOMIC DNA]</scope>
    <source>
        <strain evidence="2 3">A05MB</strain>
    </source>
</reference>
<keyword evidence="1" id="KW-1133">Transmembrane helix</keyword>
<keyword evidence="1" id="KW-0812">Transmembrane</keyword>
<gene>
    <name evidence="2" type="ORF">FWJ32_05465</name>
</gene>
<dbReference type="AlphaFoldDB" id="A0A5D8QE50"/>
<dbReference type="Proteomes" id="UP000322976">
    <property type="component" value="Unassembled WGS sequence"/>
</dbReference>
<comment type="caution">
    <text evidence="2">The sequence shown here is derived from an EMBL/GenBank/DDBJ whole genome shotgun (WGS) entry which is preliminary data.</text>
</comment>
<dbReference type="EMBL" id="VTPS01000006">
    <property type="protein sequence ID" value="TZE82454.1"/>
    <property type="molecule type" value="Genomic_DNA"/>
</dbReference>
<protein>
    <submittedName>
        <fullName evidence="2">Uncharacterized protein</fullName>
    </submittedName>
</protein>